<dbReference type="Proteomes" id="UP001178508">
    <property type="component" value="Chromosome 6"/>
</dbReference>
<dbReference type="Gene3D" id="2.60.40.10">
    <property type="entry name" value="Immunoglobulins"/>
    <property type="match status" value="2"/>
</dbReference>
<gene>
    <name evidence="12" type="ORF">XNOV1_A008925</name>
</gene>
<dbReference type="InterPro" id="IPR052051">
    <property type="entry name" value="TCR_complex_component"/>
</dbReference>
<feature type="region of interest" description="Disordered" evidence="8">
    <location>
        <begin position="285"/>
        <end position="306"/>
    </location>
</feature>
<evidence type="ECO:0000256" key="10">
    <source>
        <dbReference type="SAM" id="SignalP"/>
    </source>
</evidence>
<evidence type="ECO:0000256" key="1">
    <source>
        <dbReference type="ARBA" id="ARBA00004236"/>
    </source>
</evidence>
<dbReference type="InterPro" id="IPR013783">
    <property type="entry name" value="Ig-like_fold"/>
</dbReference>
<keyword evidence="9" id="KW-0812">Transmembrane</keyword>
<dbReference type="AlphaFoldDB" id="A0AAV1FDJ3"/>
<proteinExistence type="predicted"/>
<dbReference type="CDD" id="cd00099">
    <property type="entry name" value="IgV"/>
    <property type="match status" value="1"/>
</dbReference>
<feature type="signal peptide" evidence="10">
    <location>
        <begin position="1"/>
        <end position="18"/>
    </location>
</feature>
<dbReference type="SUPFAM" id="SSF48726">
    <property type="entry name" value="Immunoglobulin"/>
    <property type="match status" value="1"/>
</dbReference>
<evidence type="ECO:0000259" key="11">
    <source>
        <dbReference type="PROSITE" id="PS50835"/>
    </source>
</evidence>
<keyword evidence="4" id="KW-0391">Immunity</keyword>
<dbReference type="SMART" id="SM00409">
    <property type="entry name" value="IG"/>
    <property type="match status" value="1"/>
</dbReference>
<keyword evidence="5 9" id="KW-0472">Membrane</keyword>
<feature type="domain" description="Ig-like" evidence="11">
    <location>
        <begin position="33"/>
        <end position="105"/>
    </location>
</feature>
<dbReference type="SMART" id="SM00406">
    <property type="entry name" value="IGv"/>
    <property type="match status" value="1"/>
</dbReference>
<dbReference type="GO" id="GO:0002376">
    <property type="term" value="P:immune system process"/>
    <property type="evidence" value="ECO:0007669"/>
    <property type="project" value="UniProtKB-KW"/>
</dbReference>
<feature type="chain" id="PRO_5043606345" evidence="10">
    <location>
        <begin position="19"/>
        <end position="348"/>
    </location>
</feature>
<dbReference type="InterPro" id="IPR003599">
    <property type="entry name" value="Ig_sub"/>
</dbReference>
<keyword evidence="6" id="KW-1015">Disulfide bond</keyword>
<dbReference type="PROSITE" id="PS50835">
    <property type="entry name" value="IG_LIKE"/>
    <property type="match status" value="2"/>
</dbReference>
<accession>A0AAV1FDJ3</accession>
<evidence type="ECO:0000313" key="12">
    <source>
        <dbReference type="EMBL" id="CAJ1058995.1"/>
    </source>
</evidence>
<dbReference type="EMBL" id="OY660869">
    <property type="protein sequence ID" value="CAJ1058995.1"/>
    <property type="molecule type" value="Genomic_DNA"/>
</dbReference>
<evidence type="ECO:0000313" key="13">
    <source>
        <dbReference type="Proteomes" id="UP001178508"/>
    </source>
</evidence>
<evidence type="ECO:0000256" key="5">
    <source>
        <dbReference type="ARBA" id="ARBA00023136"/>
    </source>
</evidence>
<feature type="domain" description="Ig-like" evidence="11">
    <location>
        <begin position="128"/>
        <end position="241"/>
    </location>
</feature>
<feature type="compositionally biased region" description="Basic and acidic residues" evidence="8">
    <location>
        <begin position="285"/>
        <end position="305"/>
    </location>
</feature>
<keyword evidence="13" id="KW-1185">Reference proteome</keyword>
<dbReference type="GO" id="GO:0005886">
    <property type="term" value="C:plasma membrane"/>
    <property type="evidence" value="ECO:0007669"/>
    <property type="project" value="UniProtKB-SubCell"/>
</dbReference>
<keyword evidence="7" id="KW-0325">Glycoprotein</keyword>
<dbReference type="GO" id="GO:0009617">
    <property type="term" value="P:response to bacterium"/>
    <property type="evidence" value="ECO:0007669"/>
    <property type="project" value="TreeGrafter"/>
</dbReference>
<evidence type="ECO:0000256" key="7">
    <source>
        <dbReference type="ARBA" id="ARBA00023180"/>
    </source>
</evidence>
<dbReference type="InterPro" id="IPR007110">
    <property type="entry name" value="Ig-like_dom"/>
</dbReference>
<keyword evidence="3 10" id="KW-0732">Signal</keyword>
<name>A0AAV1FDJ3_XYRNO</name>
<evidence type="ECO:0000256" key="4">
    <source>
        <dbReference type="ARBA" id="ARBA00022859"/>
    </source>
</evidence>
<evidence type="ECO:0000256" key="8">
    <source>
        <dbReference type="SAM" id="MobiDB-lite"/>
    </source>
</evidence>
<reference evidence="12" key="1">
    <citation type="submission" date="2023-08" db="EMBL/GenBank/DDBJ databases">
        <authorList>
            <person name="Alioto T."/>
            <person name="Alioto T."/>
            <person name="Gomez Garrido J."/>
        </authorList>
    </citation>
    <scope>NUCLEOTIDE SEQUENCE</scope>
</reference>
<dbReference type="Pfam" id="PF07686">
    <property type="entry name" value="V-set"/>
    <property type="match status" value="1"/>
</dbReference>
<protein>
    <submittedName>
        <fullName evidence="12">Uncharacterized protein LOC117817651</fullName>
    </submittedName>
</protein>
<organism evidence="12 13">
    <name type="scientific">Xyrichtys novacula</name>
    <name type="common">Pearly razorfish</name>
    <name type="synonym">Hemipteronotus novacula</name>
    <dbReference type="NCBI Taxonomy" id="13765"/>
    <lineage>
        <taxon>Eukaryota</taxon>
        <taxon>Metazoa</taxon>
        <taxon>Chordata</taxon>
        <taxon>Craniata</taxon>
        <taxon>Vertebrata</taxon>
        <taxon>Euteleostomi</taxon>
        <taxon>Actinopterygii</taxon>
        <taxon>Neopterygii</taxon>
        <taxon>Teleostei</taxon>
        <taxon>Neoteleostei</taxon>
        <taxon>Acanthomorphata</taxon>
        <taxon>Eupercaria</taxon>
        <taxon>Labriformes</taxon>
        <taxon>Labridae</taxon>
        <taxon>Xyrichtys</taxon>
    </lineage>
</organism>
<dbReference type="InterPro" id="IPR013106">
    <property type="entry name" value="Ig_V-set"/>
</dbReference>
<keyword evidence="2" id="KW-1003">Cell membrane</keyword>
<evidence type="ECO:0000256" key="9">
    <source>
        <dbReference type="SAM" id="Phobius"/>
    </source>
</evidence>
<keyword evidence="9" id="KW-1133">Transmembrane helix</keyword>
<evidence type="ECO:0000256" key="3">
    <source>
        <dbReference type="ARBA" id="ARBA00022729"/>
    </source>
</evidence>
<dbReference type="PANTHER" id="PTHR19433">
    <property type="entry name" value="T-CELL RECEPTOR ALPHA CHAIN V REGION-RELATED"/>
    <property type="match status" value="1"/>
</dbReference>
<dbReference type="PANTHER" id="PTHR19433:SF133">
    <property type="entry name" value="IMMUNE-TYPE RECEPTOR 5 PRECURSOR-RELATED"/>
    <property type="match status" value="1"/>
</dbReference>
<sequence length="348" mass="38713">MLTAFLLLLALRLSRCTADENYETITVSVKDGVTLSCPRDTSWLSTQLFWFRMVSGGTPEFLGGTSTFPYDEVTETPHFTAKQEPKKFVLTINETRLNDTGLYFCVKQTQLDVTFLKRTFLRIKGPGPDIISVVQDILSNPARPWDSKILQCSVLSDKSSKTCPDKPRAFWFRSGSDDSRPSVIYTHGNKSDGCEESPETPSLQRCVYSFSKTVSSSDDETVYCAVVACGEILFGNGKKLTSEGNDELLYIALYLLSAAVVTCLIVIAFLIYTIKTRAPCNTADDERRNAAKASADRQSRQRDDNSLVYAAPTFSKKKPCKGERRNKKRAEEEIVYSGVRAAVAKSSK</sequence>
<feature type="transmembrane region" description="Helical" evidence="9">
    <location>
        <begin position="248"/>
        <end position="272"/>
    </location>
</feature>
<dbReference type="InterPro" id="IPR036179">
    <property type="entry name" value="Ig-like_dom_sf"/>
</dbReference>
<evidence type="ECO:0000256" key="6">
    <source>
        <dbReference type="ARBA" id="ARBA00023157"/>
    </source>
</evidence>
<comment type="subcellular location">
    <subcellularLocation>
        <location evidence="1">Cell membrane</location>
    </subcellularLocation>
</comment>
<evidence type="ECO:0000256" key="2">
    <source>
        <dbReference type="ARBA" id="ARBA00022475"/>
    </source>
</evidence>